<name>A0A1I6RMU9_9PSEU</name>
<organism evidence="1 2">
    <name type="scientific">Saccharopolyspora flava</name>
    <dbReference type="NCBI Taxonomy" id="95161"/>
    <lineage>
        <taxon>Bacteria</taxon>
        <taxon>Bacillati</taxon>
        <taxon>Actinomycetota</taxon>
        <taxon>Actinomycetes</taxon>
        <taxon>Pseudonocardiales</taxon>
        <taxon>Pseudonocardiaceae</taxon>
        <taxon>Saccharopolyspora</taxon>
    </lineage>
</organism>
<sequence>MANSHTWLRYFWRPVPDSDSSYGLVRHAFFGIAHDSGPSAESVCERTFALATPSEFDWIHSPTCPECNEVLKQTKGP</sequence>
<dbReference type="AlphaFoldDB" id="A0A1I6RMU9"/>
<evidence type="ECO:0008006" key="3">
    <source>
        <dbReference type="Google" id="ProtNLM"/>
    </source>
</evidence>
<dbReference type="EMBL" id="FOZX01000003">
    <property type="protein sequence ID" value="SFS66039.1"/>
    <property type="molecule type" value="Genomic_DNA"/>
</dbReference>
<evidence type="ECO:0000313" key="1">
    <source>
        <dbReference type="EMBL" id="SFS66039.1"/>
    </source>
</evidence>
<dbReference type="OrthoDB" id="3696902at2"/>
<dbReference type="Proteomes" id="UP000198852">
    <property type="component" value="Unassembled WGS sequence"/>
</dbReference>
<accession>A0A1I6RMU9</accession>
<evidence type="ECO:0000313" key="2">
    <source>
        <dbReference type="Proteomes" id="UP000198852"/>
    </source>
</evidence>
<dbReference type="RefSeq" id="WP_093416231.1">
    <property type="nucleotide sequence ID" value="NZ_FOZX01000003.1"/>
</dbReference>
<protein>
    <recommendedName>
        <fullName evidence="3">Zinc-finger</fullName>
    </recommendedName>
</protein>
<gene>
    <name evidence="1" type="ORF">SAMN05660874_02404</name>
</gene>
<reference evidence="2" key="1">
    <citation type="submission" date="2016-10" db="EMBL/GenBank/DDBJ databases">
        <authorList>
            <person name="Varghese N."/>
            <person name="Submissions S."/>
        </authorList>
    </citation>
    <scope>NUCLEOTIDE SEQUENCE [LARGE SCALE GENOMIC DNA]</scope>
    <source>
        <strain evidence="2">DSM 44771</strain>
    </source>
</reference>
<proteinExistence type="predicted"/>
<keyword evidence="2" id="KW-1185">Reference proteome</keyword>